<organism evidence="2">
    <name type="scientific">Rhizophora mucronata</name>
    <name type="common">Asiatic mangrove</name>
    <dbReference type="NCBI Taxonomy" id="61149"/>
    <lineage>
        <taxon>Eukaryota</taxon>
        <taxon>Viridiplantae</taxon>
        <taxon>Streptophyta</taxon>
        <taxon>Embryophyta</taxon>
        <taxon>Tracheophyta</taxon>
        <taxon>Spermatophyta</taxon>
        <taxon>Magnoliopsida</taxon>
        <taxon>eudicotyledons</taxon>
        <taxon>Gunneridae</taxon>
        <taxon>Pentapetalae</taxon>
        <taxon>rosids</taxon>
        <taxon>fabids</taxon>
        <taxon>Malpighiales</taxon>
        <taxon>Rhizophoraceae</taxon>
        <taxon>Rhizophora</taxon>
    </lineage>
</organism>
<reference evidence="2" key="1">
    <citation type="submission" date="2018-02" db="EMBL/GenBank/DDBJ databases">
        <title>Rhizophora mucronata_Transcriptome.</title>
        <authorList>
            <person name="Meera S.P."/>
            <person name="Sreeshan A."/>
            <person name="Augustine A."/>
        </authorList>
    </citation>
    <scope>NUCLEOTIDE SEQUENCE</scope>
    <source>
        <tissue evidence="2">Leaf</tissue>
    </source>
</reference>
<evidence type="ECO:0000256" key="1">
    <source>
        <dbReference type="SAM" id="MobiDB-lite"/>
    </source>
</evidence>
<protein>
    <submittedName>
        <fullName evidence="2">Uncharacterized protein</fullName>
    </submittedName>
</protein>
<name>A0A2P2JMM9_RHIMU</name>
<feature type="compositionally biased region" description="Polar residues" evidence="1">
    <location>
        <begin position="26"/>
        <end position="37"/>
    </location>
</feature>
<evidence type="ECO:0000313" key="2">
    <source>
        <dbReference type="EMBL" id="MBW94726.1"/>
    </source>
</evidence>
<accession>A0A2P2JMM9</accession>
<feature type="region of interest" description="Disordered" evidence="1">
    <location>
        <begin position="16"/>
        <end position="37"/>
    </location>
</feature>
<dbReference type="EMBL" id="GGEC01014243">
    <property type="protein sequence ID" value="MBW94726.1"/>
    <property type="molecule type" value="Transcribed_RNA"/>
</dbReference>
<sequence length="49" mass="5634">MTKYCFRFNNSRTYSHPAQLGRKPVSQLSPSPKSSAENNCDYKILLQVQ</sequence>
<dbReference type="AlphaFoldDB" id="A0A2P2JMM9"/>
<proteinExistence type="predicted"/>